<dbReference type="Gene3D" id="3.40.50.720">
    <property type="entry name" value="NAD(P)-binding Rossmann-like Domain"/>
    <property type="match status" value="1"/>
</dbReference>
<dbReference type="InterPro" id="IPR050177">
    <property type="entry name" value="Lipid_A_modif_metabolic_enz"/>
</dbReference>
<feature type="domain" description="NAD-dependent epimerase/dehydratase" evidence="1">
    <location>
        <begin position="29"/>
        <end position="203"/>
    </location>
</feature>
<dbReference type="InterPro" id="IPR001509">
    <property type="entry name" value="Epimerase_deHydtase"/>
</dbReference>
<dbReference type="OrthoDB" id="9808602at2"/>
<dbReference type="SUPFAM" id="SSF51735">
    <property type="entry name" value="NAD(P)-binding Rossmann-fold domains"/>
    <property type="match status" value="1"/>
</dbReference>
<dbReference type="Proteomes" id="UP000247416">
    <property type="component" value="Unassembled WGS sequence"/>
</dbReference>
<keyword evidence="3" id="KW-1185">Reference proteome</keyword>
<organism evidence="2 3">
    <name type="scientific">Ureibacillus chungkukjangi</name>
    <dbReference type="NCBI Taxonomy" id="1202712"/>
    <lineage>
        <taxon>Bacteria</taxon>
        <taxon>Bacillati</taxon>
        <taxon>Bacillota</taxon>
        <taxon>Bacilli</taxon>
        <taxon>Bacillales</taxon>
        <taxon>Caryophanaceae</taxon>
        <taxon>Ureibacillus</taxon>
    </lineage>
</organism>
<evidence type="ECO:0000259" key="1">
    <source>
        <dbReference type="Pfam" id="PF01370"/>
    </source>
</evidence>
<dbReference type="Pfam" id="PF01370">
    <property type="entry name" value="Epimerase"/>
    <property type="match status" value="1"/>
</dbReference>
<gene>
    <name evidence="2" type="ORF">BJ095_13210</name>
</gene>
<dbReference type="InterPro" id="IPR036291">
    <property type="entry name" value="NAD(P)-bd_dom_sf"/>
</dbReference>
<dbReference type="PANTHER" id="PTHR43245">
    <property type="entry name" value="BIFUNCTIONAL POLYMYXIN RESISTANCE PROTEIN ARNA"/>
    <property type="match status" value="1"/>
</dbReference>
<proteinExistence type="predicted"/>
<dbReference type="EMBL" id="QJTJ01000032">
    <property type="protein sequence ID" value="PYF03260.1"/>
    <property type="molecule type" value="Genomic_DNA"/>
</dbReference>
<comment type="caution">
    <text evidence="2">The sequence shown here is derived from an EMBL/GenBank/DDBJ whole genome shotgun (WGS) entry which is preliminary data.</text>
</comment>
<dbReference type="RefSeq" id="WP_107932887.1">
    <property type="nucleotide sequence ID" value="NZ_PYWJ01000004.1"/>
</dbReference>
<evidence type="ECO:0000313" key="2">
    <source>
        <dbReference type="EMBL" id="PYF03260.1"/>
    </source>
</evidence>
<protein>
    <submittedName>
        <fullName evidence="2">UDP-glucose 4-epimerase</fullName>
    </submittedName>
</protein>
<dbReference type="PANTHER" id="PTHR43245:SF58">
    <property type="entry name" value="BLL5923 PROTEIN"/>
    <property type="match status" value="1"/>
</dbReference>
<accession>A0A318THH6</accession>
<dbReference type="AlphaFoldDB" id="A0A318THH6"/>
<sequence>MKKILITGKSSYVGVSMLKWLENYPDKYSINSISLRNNSWKEMDFSEYDVVFHVAGIAHVSSDPKMEDLYYKVNRDLTRETANKAKADGVKQFIFMSSIIVYGDSSSDRRVIDKNTVPKPSNFYGNSKLKAEDDIKPLESDTFKVVIIRPPMIYGRRSKGNYPKLAKAAQLLPIFPDIENQRSMLHIDNLCEFIKLMIDNEESGLFCPQNIEYVNTSEMVKIIAEVHGKKILVTKIFNGLLRLIGTKVGLINKVFGDLVYSKSMSDYDRGNYRIRDLRESILVTEGAEQFDRKKI</sequence>
<name>A0A318THH6_9BACL</name>
<evidence type="ECO:0000313" key="3">
    <source>
        <dbReference type="Proteomes" id="UP000247416"/>
    </source>
</evidence>
<reference evidence="2 3" key="1">
    <citation type="submission" date="2018-06" db="EMBL/GenBank/DDBJ databases">
        <title>Genomic Encyclopedia of Archaeal and Bacterial Type Strains, Phase II (KMG-II): from individual species to whole genera.</title>
        <authorList>
            <person name="Goeker M."/>
        </authorList>
    </citation>
    <scope>NUCLEOTIDE SEQUENCE [LARGE SCALE GENOMIC DNA]</scope>
    <source>
        <strain evidence="2 3">KACC 16626</strain>
    </source>
</reference>